<evidence type="ECO:0000313" key="4">
    <source>
        <dbReference type="Proteomes" id="UP000827284"/>
    </source>
</evidence>
<dbReference type="Pfam" id="PF01803">
    <property type="entry name" value="LIM_bind"/>
    <property type="match status" value="1"/>
</dbReference>
<comment type="caution">
    <text evidence="3">The sequence shown here is derived from an EMBL/GenBank/DDBJ whole genome shotgun (WGS) entry which is preliminary data.</text>
</comment>
<sequence length="430" mass="49319">MSVNPIALADRSTQDRVAIDPMFPGQVQPLNTQSLSPQTWRSPHVNQMQLQLQQQQQQQQLQLQQQQQQQQQQLQMQMQHIPNIPTQQQMQHRMQQQFNNIQQQQLERPPNIEGLQEPSSHVASSPQVSFQQESPVQLQMLQQQRLQQQHQLQHLQHLHRPQQQQIPTQMQVSDPQLASIPQQAVSQPGNLQTQQMPPPPSQTVYQPQSLPGLFRSIGMDSPEERESKALLKLMEFSEQLLLQPENESIQFWQRLVSRFYGDGGRLRYILVNPSSQEMKTYELLAPSLPRYYLGNLEAGVNEMQMIFDKTTVHNGSLPLFAECPNMTLVSHYTNGSRVFATGTLKVTFTNDYKFDLLELKALDFREYIPRTLEDPSTSPTDVKLEGKKKTGSKRALATQKKPPQTIPESVVNEFGIAAKAMRLLDVRPNS</sequence>
<proteinExistence type="predicted"/>
<feature type="compositionally biased region" description="Polar residues" evidence="2">
    <location>
        <begin position="117"/>
        <end position="136"/>
    </location>
</feature>
<keyword evidence="4" id="KW-1185">Reference proteome</keyword>
<dbReference type="Proteomes" id="UP000827284">
    <property type="component" value="Unassembled WGS sequence"/>
</dbReference>
<feature type="compositionally biased region" description="Low complexity" evidence="2">
    <location>
        <begin position="151"/>
        <end position="171"/>
    </location>
</feature>
<accession>A0A9P3H8Q4</accession>
<feature type="coiled-coil region" evidence="1">
    <location>
        <begin position="45"/>
        <end position="73"/>
    </location>
</feature>
<dbReference type="PANTHER" id="PTHR10378">
    <property type="entry name" value="LIM DOMAIN-BINDING PROTEIN"/>
    <property type="match status" value="1"/>
</dbReference>
<dbReference type="OrthoDB" id="774557at2759"/>
<gene>
    <name evidence="3" type="ORF">EMPS_04149</name>
</gene>
<evidence type="ECO:0000256" key="1">
    <source>
        <dbReference type="SAM" id="Coils"/>
    </source>
</evidence>
<protein>
    <recommendedName>
        <fullName evidence="5">LIM-domain binding protein-domain-containing protein</fullName>
    </recommendedName>
</protein>
<keyword evidence="1" id="KW-0175">Coiled coil</keyword>
<evidence type="ECO:0000313" key="3">
    <source>
        <dbReference type="EMBL" id="GJJ71792.1"/>
    </source>
</evidence>
<feature type="region of interest" description="Disordered" evidence="2">
    <location>
        <begin position="151"/>
        <end position="204"/>
    </location>
</feature>
<dbReference type="InterPro" id="IPR029005">
    <property type="entry name" value="LIM-bd/SEUSS"/>
</dbReference>
<reference evidence="3" key="2">
    <citation type="journal article" date="2022" name="Microbiol. Resour. Announc.">
        <title>Whole-Genome Sequence of Entomortierella parvispora E1425, a Mucoromycotan Fungus Associated with Burkholderiaceae-Related Endosymbiotic Bacteria.</title>
        <authorList>
            <person name="Herlambang A."/>
            <person name="Guo Y."/>
            <person name="Takashima Y."/>
            <person name="Narisawa K."/>
            <person name="Ohta H."/>
            <person name="Nishizawa T."/>
        </authorList>
    </citation>
    <scope>NUCLEOTIDE SEQUENCE</scope>
    <source>
        <strain evidence="3">E1425</strain>
    </source>
</reference>
<name>A0A9P3H8Q4_9FUNG</name>
<organism evidence="3 4">
    <name type="scientific">Entomortierella parvispora</name>
    <dbReference type="NCBI Taxonomy" id="205924"/>
    <lineage>
        <taxon>Eukaryota</taxon>
        <taxon>Fungi</taxon>
        <taxon>Fungi incertae sedis</taxon>
        <taxon>Mucoromycota</taxon>
        <taxon>Mortierellomycotina</taxon>
        <taxon>Mortierellomycetes</taxon>
        <taxon>Mortierellales</taxon>
        <taxon>Mortierellaceae</taxon>
        <taxon>Entomortierella</taxon>
    </lineage>
</organism>
<evidence type="ECO:0000256" key="2">
    <source>
        <dbReference type="SAM" id="MobiDB-lite"/>
    </source>
</evidence>
<dbReference type="EMBL" id="BQFW01000006">
    <property type="protein sequence ID" value="GJJ71792.1"/>
    <property type="molecule type" value="Genomic_DNA"/>
</dbReference>
<reference evidence="3" key="1">
    <citation type="submission" date="2021-11" db="EMBL/GenBank/DDBJ databases">
        <authorList>
            <person name="Herlambang A."/>
            <person name="Guo Y."/>
            <person name="Takashima Y."/>
            <person name="Nishizawa T."/>
        </authorList>
    </citation>
    <scope>NUCLEOTIDE SEQUENCE</scope>
    <source>
        <strain evidence="3">E1425</strain>
    </source>
</reference>
<feature type="region of interest" description="Disordered" evidence="2">
    <location>
        <begin position="111"/>
        <end position="136"/>
    </location>
</feature>
<evidence type="ECO:0008006" key="5">
    <source>
        <dbReference type="Google" id="ProtNLM"/>
    </source>
</evidence>
<feature type="region of interest" description="Disordered" evidence="2">
    <location>
        <begin position="375"/>
        <end position="406"/>
    </location>
</feature>
<feature type="compositionally biased region" description="Polar residues" evidence="2">
    <location>
        <begin position="172"/>
        <end position="191"/>
    </location>
</feature>
<dbReference type="AlphaFoldDB" id="A0A9P3H8Q4"/>